<dbReference type="InParanoid" id="A0A212FQ26"/>
<accession>A0A212FQ26</accession>
<proteinExistence type="predicted"/>
<dbReference type="EMBL" id="AGBW02000220">
    <property type="protein sequence ID" value="OWR55803.1"/>
    <property type="molecule type" value="Genomic_DNA"/>
</dbReference>
<evidence type="ECO:0000313" key="2">
    <source>
        <dbReference type="EMBL" id="OWR55803.1"/>
    </source>
</evidence>
<dbReference type="AlphaFoldDB" id="A0A212FQ26"/>
<evidence type="ECO:0000313" key="3">
    <source>
        <dbReference type="Proteomes" id="UP000007151"/>
    </source>
</evidence>
<keyword evidence="3" id="KW-1185">Reference proteome</keyword>
<gene>
    <name evidence="2" type="ORF">KGM_204040</name>
</gene>
<evidence type="ECO:0000256" key="1">
    <source>
        <dbReference type="SAM" id="MobiDB-lite"/>
    </source>
</evidence>
<dbReference type="KEGG" id="dpl:KGM_204040"/>
<sequence length="44" mass="5013">METFLTFLSLQTQSSPMLPQLIISERSQPRKKSDLDGRAHLPTI</sequence>
<feature type="region of interest" description="Disordered" evidence="1">
    <location>
        <begin position="24"/>
        <end position="44"/>
    </location>
</feature>
<feature type="compositionally biased region" description="Basic and acidic residues" evidence="1">
    <location>
        <begin position="27"/>
        <end position="44"/>
    </location>
</feature>
<name>A0A212FQ26_DANPL</name>
<dbReference type="Proteomes" id="UP000007151">
    <property type="component" value="Unassembled WGS sequence"/>
</dbReference>
<reference evidence="2 3" key="1">
    <citation type="journal article" date="2011" name="Cell">
        <title>The monarch butterfly genome yields insights into long-distance migration.</title>
        <authorList>
            <person name="Zhan S."/>
            <person name="Merlin C."/>
            <person name="Boore J.L."/>
            <person name="Reppert S.M."/>
        </authorList>
    </citation>
    <scope>NUCLEOTIDE SEQUENCE [LARGE SCALE GENOMIC DNA]</scope>
    <source>
        <strain evidence="2">F-2</strain>
    </source>
</reference>
<comment type="caution">
    <text evidence="2">The sequence shown here is derived from an EMBL/GenBank/DDBJ whole genome shotgun (WGS) entry which is preliminary data.</text>
</comment>
<organism evidence="2 3">
    <name type="scientific">Danaus plexippus plexippus</name>
    <dbReference type="NCBI Taxonomy" id="278856"/>
    <lineage>
        <taxon>Eukaryota</taxon>
        <taxon>Metazoa</taxon>
        <taxon>Ecdysozoa</taxon>
        <taxon>Arthropoda</taxon>
        <taxon>Hexapoda</taxon>
        <taxon>Insecta</taxon>
        <taxon>Pterygota</taxon>
        <taxon>Neoptera</taxon>
        <taxon>Endopterygota</taxon>
        <taxon>Lepidoptera</taxon>
        <taxon>Glossata</taxon>
        <taxon>Ditrysia</taxon>
        <taxon>Papilionoidea</taxon>
        <taxon>Nymphalidae</taxon>
        <taxon>Danainae</taxon>
        <taxon>Danaini</taxon>
        <taxon>Danaina</taxon>
        <taxon>Danaus</taxon>
        <taxon>Danaus</taxon>
    </lineage>
</organism>
<protein>
    <submittedName>
        <fullName evidence="2">Uncharacterized protein</fullName>
    </submittedName>
</protein>